<keyword evidence="2" id="KW-0813">Transport</keyword>
<feature type="transmembrane region" description="Helical" evidence="12">
    <location>
        <begin position="122"/>
        <end position="144"/>
    </location>
</feature>
<sequence length="2023" mass="229360">MLLIFLNSIFLACYDYSDENDESVRNQILNLGGRVFTFLFTIEALSKIVANGFVMHRRAYLRNGWNWLDMVVVVVGWIEIIPNMPSFRGLRTFRVLRPLRAINSIPNLKNQVISLIKSLGQLVNVLLFLLFLFLIFGILGIQIYEGQFYQRCRYKPEPEADGTWPVVEGIDRLCSRSDDPGWYTCPEPYTCGAPQDFGLSLEHEEFQKAPYMNYGLTTFDNIGVGMLTIFQSITLEGWSDLMYMMMDSGSPILAGFFFILLVFLGAFFLLNVILVVIISNYSETKTAQKNGTQRQDDDSRHNTSNSSVKGGHTEPQMSQIGPLGDISPSPQHQESGRKEVENFGMPPIFVKDEEGVGIPLNNSDLGETSRIRRGTQNQSVLSDMTPNNGHLNNSHFNQEKAHQSIDYIQHANSHKPHHIDGSNNQIDRDSARKSSLPVIDRAMKSSTPIIELDEVISHEGLGKKFIIDENLPNKAGISGSQIVGGLALQSIKEVKNAGEEVSNQNSKLASGVMSPKVMIGDLSMVTRGGHEISNTLKGAIDSQGRELKKKKKKTYRLRRCQYSIQNFFLAICMNKLFALIILLLITINTIILALDMYPIDTKRELAFDQMNSILTWCFFLEMVIKIIGLGVTHYVRDKVNVFDAMIVMLTVAENVTDIVMTAEGQPQNGSISGFRAIRLFRFFKVARTMKSFQIMIEKIAISLNDIASFSVLLFLFLFTFTLLGLELFSHRVKFDENGTVDLVNGSSPRPNFDDFIQGFVFIFMVLIGDNWPFYMYRHMIAVGSASCLFFVILQIFGKYVLLNLFLAILLENFEEIEIGESGTHSTSQGDEDSKSGEEIRRIKEESMVNIVKSGISMIFKRMQTQSVLPTNDDSQKVALVRTEGAQQSIENEKKARDENETDNREGVGMQANVNPNIENQKKKGAQYDKTQILVDAAIGDVDDIAIMGERHARLMARMKKDSSVNLFEDSQKLGLISGVNETKYGQVLPGTDDASVAKRPFTITGGQDIIEEMSNNGRDLKISRMKSMQQNHDKSLEIALNEFGSNPNNDDLSPEMRGDDEIARRSLIKSKTIGPNSSTIANDKSTPQQTNAPPKKKNLNFMETVIQPQKERQHQTLDIKLHGFSLIILGPRNKFRVSVKNIVIHPYFDPFIIFVIFFSTVLMAIDNPLNDPNGSLSTILNQIDLVITIIFVIESLLKIITFGFLLNGRQSYLRISWNIMDFVIVVFSVISIIFSSLNIQFIKVIRMLRVLRPLRMISRNEGLKIAVVSLINAVPSIINALVIALLFFLLFAIFGTTYFKGKFFYCLTTNIEKIVDESLIDTKWDCLDYGGDWINQILNFDNVLNSMASLFVLSSTEGWGDIMFLGVDARNIDQNPKENNQIAWAFFFMLFMIVGSLFMLNLFVSIVVNTYYGEKEKLYRNDQLSKYQKIWLQVQTLCLQEEPEKQLTVSGNKIQQVCQKMARDSSWFDYFILSCILLNTVIMAINWYGCPPDLLNALEYTNYFFTIAFTIESLIKLIAYGIRGYFQTGWNIFDFLIVLISYITLVIGFATAKDIGPKQATIARAFRIGRIFRLITKARFLRVIFNTIIFTIPSLANVGALMMLLLFIFAILGVQIFATVKLQDTLNDHANFQNFGIALLTLIRLQTGEGWNEVMKDLARKQDVYFDCDDTPDYESILANGGHPNGCGTSFSYMFFVLFQLIVSIIFLNLFVAVILNGFTNSNEEEGFEVFKNNLASFKQIWKRYDPEASGFIKIESMSDLVQDLEKETEFITVSLGDPKLVRNFIAHMQVPVYNSFSKYYYQDILTVLSRKYIGHKYVLEFLKNMEIQDDVSKVQAEKCYRESVFEEEIDDIQNKAMEEKIQLIEENMKHANKYKTRMYVLVDRFIDEVEEEIDGQIVKKPEEKIYDSSYIIWVPYIQMRLKPWLKRFKERKRQAELDRLEVDAELANITSHRQGGGTTQRGPIIIGSDLIIETGSQLVSNLAPRSTYRQRLENGAPVGENGGIGGSNGAAAAIDGQFVPNQ</sequence>
<keyword evidence="15" id="KW-1185">Reference proteome</keyword>
<dbReference type="Gene3D" id="1.20.120.350">
    <property type="entry name" value="Voltage-gated potassium channels. Chain C"/>
    <property type="match status" value="4"/>
</dbReference>
<feature type="region of interest" description="Disordered" evidence="11">
    <location>
        <begin position="1073"/>
        <end position="1096"/>
    </location>
</feature>
<dbReference type="InterPro" id="IPR027359">
    <property type="entry name" value="Volt_channel_dom_sf"/>
</dbReference>
<evidence type="ECO:0000256" key="5">
    <source>
        <dbReference type="ARBA" id="ARBA00022882"/>
    </source>
</evidence>
<feature type="transmembrane region" description="Helical" evidence="12">
    <location>
        <begin position="1382"/>
        <end position="1412"/>
    </location>
</feature>
<evidence type="ECO:0000256" key="9">
    <source>
        <dbReference type="ARBA" id="ARBA00023180"/>
    </source>
</evidence>
<dbReference type="FunFam" id="1.10.287.70:FF:000117">
    <property type="entry name" value="Voltage-gated Ca2+ channel, alpha subunit"/>
    <property type="match status" value="1"/>
</dbReference>
<gene>
    <name evidence="14" type="ORF">FGO68_gene5144</name>
</gene>
<accession>A0A8J8TAT5</accession>
<dbReference type="EMBL" id="RRYP01000120">
    <property type="protein sequence ID" value="TNV87965.1"/>
    <property type="molecule type" value="Genomic_DNA"/>
</dbReference>
<dbReference type="PANTHER" id="PTHR10037">
    <property type="entry name" value="VOLTAGE-GATED CATION CHANNEL CALCIUM AND SODIUM"/>
    <property type="match status" value="1"/>
</dbReference>
<evidence type="ECO:0000256" key="2">
    <source>
        <dbReference type="ARBA" id="ARBA00022448"/>
    </source>
</evidence>
<dbReference type="OrthoDB" id="193091at2759"/>
<feature type="transmembrane region" description="Helical" evidence="12">
    <location>
        <begin position="211"/>
        <end position="233"/>
    </location>
</feature>
<feature type="transmembrane region" description="Helical" evidence="12">
    <location>
        <begin position="1185"/>
        <end position="1207"/>
    </location>
</feature>
<dbReference type="SUPFAM" id="SSF81324">
    <property type="entry name" value="Voltage-gated potassium channels"/>
    <property type="match status" value="4"/>
</dbReference>
<evidence type="ECO:0000256" key="10">
    <source>
        <dbReference type="ARBA" id="ARBA00023303"/>
    </source>
</evidence>
<evidence type="ECO:0000256" key="6">
    <source>
        <dbReference type="ARBA" id="ARBA00022989"/>
    </source>
</evidence>
<evidence type="ECO:0000259" key="13">
    <source>
        <dbReference type="PROSITE" id="PS50222"/>
    </source>
</evidence>
<feature type="transmembrane region" description="Helical" evidence="12">
    <location>
        <begin position="1583"/>
        <end position="1612"/>
    </location>
</feature>
<feature type="transmembrane region" description="Helical" evidence="12">
    <location>
        <begin position="755"/>
        <end position="776"/>
    </location>
</feature>
<comment type="subcellular location">
    <subcellularLocation>
        <location evidence="1">Membrane</location>
        <topology evidence="1">Multi-pass membrane protein</topology>
    </subcellularLocation>
</comment>
<evidence type="ECO:0000256" key="8">
    <source>
        <dbReference type="ARBA" id="ARBA00023136"/>
    </source>
</evidence>
<feature type="transmembrane region" description="Helical" evidence="12">
    <location>
        <begin position="1219"/>
        <end position="1242"/>
    </location>
</feature>
<dbReference type="Pfam" id="PF00520">
    <property type="entry name" value="Ion_trans"/>
    <property type="match status" value="4"/>
</dbReference>
<evidence type="ECO:0000313" key="14">
    <source>
        <dbReference type="EMBL" id="TNV87965.1"/>
    </source>
</evidence>
<dbReference type="Proteomes" id="UP000785679">
    <property type="component" value="Unassembled WGS sequence"/>
</dbReference>
<feature type="domain" description="EF-hand" evidence="13">
    <location>
        <begin position="1733"/>
        <end position="1768"/>
    </location>
</feature>
<keyword evidence="6 12" id="KW-1133">Transmembrane helix</keyword>
<feature type="transmembrane region" description="Helical" evidence="12">
    <location>
        <begin position="1532"/>
        <end position="1552"/>
    </location>
</feature>
<feature type="transmembrane region" description="Helical" evidence="12">
    <location>
        <begin position="613"/>
        <end position="635"/>
    </location>
</feature>
<feature type="transmembrane region" description="Helical" evidence="12">
    <location>
        <begin position="567"/>
        <end position="593"/>
    </location>
</feature>
<evidence type="ECO:0000313" key="15">
    <source>
        <dbReference type="Proteomes" id="UP000785679"/>
    </source>
</evidence>
<feature type="region of interest" description="Disordered" evidence="11">
    <location>
        <begin position="286"/>
        <end position="337"/>
    </location>
</feature>
<feature type="transmembrane region" description="Helical" evidence="12">
    <location>
        <begin position="1147"/>
        <end position="1165"/>
    </location>
</feature>
<reference evidence="14" key="1">
    <citation type="submission" date="2019-06" db="EMBL/GenBank/DDBJ databases">
        <authorList>
            <person name="Zheng W."/>
        </authorList>
    </citation>
    <scope>NUCLEOTIDE SEQUENCE</scope>
    <source>
        <strain evidence="14">QDHG01</strain>
    </source>
</reference>
<dbReference type="PROSITE" id="PS50222">
    <property type="entry name" value="EF_HAND_2"/>
    <property type="match status" value="1"/>
</dbReference>
<evidence type="ECO:0000256" key="3">
    <source>
        <dbReference type="ARBA" id="ARBA00022692"/>
    </source>
</evidence>
<keyword evidence="8 12" id="KW-0472">Membrane</keyword>
<feature type="transmembrane region" description="Helical" evidence="12">
    <location>
        <begin position="1500"/>
        <end position="1520"/>
    </location>
</feature>
<feature type="transmembrane region" description="Helical" evidence="12">
    <location>
        <begin position="66"/>
        <end position="84"/>
    </location>
</feature>
<dbReference type="InterPro" id="IPR005821">
    <property type="entry name" value="Ion_trans_dom"/>
</dbReference>
<dbReference type="FunFam" id="1.20.120.350:FF:000009">
    <property type="entry name" value="Voltage-dependent T-type calcium channel subunit alpha"/>
    <property type="match status" value="1"/>
</dbReference>
<feature type="compositionally biased region" description="Polar residues" evidence="11">
    <location>
        <begin position="1073"/>
        <end position="1092"/>
    </location>
</feature>
<evidence type="ECO:0000256" key="11">
    <source>
        <dbReference type="SAM" id="MobiDB-lite"/>
    </source>
</evidence>
<organism evidence="14 15">
    <name type="scientific">Halteria grandinella</name>
    <dbReference type="NCBI Taxonomy" id="5974"/>
    <lineage>
        <taxon>Eukaryota</taxon>
        <taxon>Sar</taxon>
        <taxon>Alveolata</taxon>
        <taxon>Ciliophora</taxon>
        <taxon>Intramacronucleata</taxon>
        <taxon>Spirotrichea</taxon>
        <taxon>Stichotrichia</taxon>
        <taxon>Sporadotrichida</taxon>
        <taxon>Halteriidae</taxon>
        <taxon>Halteria</taxon>
    </lineage>
</organism>
<feature type="transmembrane region" description="Helical" evidence="12">
    <location>
        <begin position="253"/>
        <end position="278"/>
    </location>
</feature>
<comment type="caution">
    <text evidence="14">The sequence shown here is derived from an EMBL/GenBank/DDBJ whole genome shotgun (WGS) entry which is preliminary data.</text>
</comment>
<dbReference type="InterPro" id="IPR002048">
    <property type="entry name" value="EF_hand_dom"/>
</dbReference>
<dbReference type="Gene3D" id="1.10.238.10">
    <property type="entry name" value="EF-hand"/>
    <property type="match status" value="1"/>
</dbReference>
<feature type="transmembrane region" description="Helical" evidence="12">
    <location>
        <begin position="1263"/>
        <end position="1294"/>
    </location>
</feature>
<dbReference type="GO" id="GO:0005509">
    <property type="term" value="F:calcium ion binding"/>
    <property type="evidence" value="ECO:0007669"/>
    <property type="project" value="InterPro"/>
</dbReference>
<feature type="transmembrane region" description="Helical" evidence="12">
    <location>
        <begin position="788"/>
        <end position="810"/>
    </location>
</feature>
<feature type="compositionally biased region" description="Basic and acidic residues" evidence="11">
    <location>
        <begin position="890"/>
        <end position="905"/>
    </location>
</feature>
<keyword evidence="9" id="KW-0325">Glycoprotein</keyword>
<feature type="transmembrane region" description="Helical" evidence="12">
    <location>
        <begin position="699"/>
        <end position="725"/>
    </location>
</feature>
<dbReference type="Gene3D" id="1.10.287.70">
    <property type="match status" value="4"/>
</dbReference>
<evidence type="ECO:0000256" key="4">
    <source>
        <dbReference type="ARBA" id="ARBA00022737"/>
    </source>
</evidence>
<proteinExistence type="predicted"/>
<evidence type="ECO:0000256" key="1">
    <source>
        <dbReference type="ARBA" id="ARBA00004141"/>
    </source>
</evidence>
<dbReference type="GO" id="GO:0005248">
    <property type="term" value="F:voltage-gated sodium channel activity"/>
    <property type="evidence" value="ECO:0007669"/>
    <property type="project" value="TreeGrafter"/>
</dbReference>
<protein>
    <recommendedName>
        <fullName evidence="13">EF-hand domain-containing protein</fullName>
    </recommendedName>
</protein>
<feature type="region of interest" description="Disordered" evidence="11">
    <location>
        <begin position="413"/>
        <end position="434"/>
    </location>
</feature>
<evidence type="ECO:0000256" key="7">
    <source>
        <dbReference type="ARBA" id="ARBA00023065"/>
    </source>
</evidence>
<evidence type="ECO:0000256" key="12">
    <source>
        <dbReference type="SAM" id="Phobius"/>
    </source>
</evidence>
<dbReference type="GO" id="GO:0001518">
    <property type="term" value="C:voltage-gated sodium channel complex"/>
    <property type="evidence" value="ECO:0007669"/>
    <property type="project" value="TreeGrafter"/>
</dbReference>
<feature type="region of interest" description="Disordered" evidence="11">
    <location>
        <begin position="882"/>
        <end position="910"/>
    </location>
</feature>
<keyword evidence="7" id="KW-0406">Ion transport</keyword>
<feature type="transmembrane region" description="Helical" evidence="12">
    <location>
        <begin position="1470"/>
        <end position="1488"/>
    </location>
</feature>
<dbReference type="PANTHER" id="PTHR10037:SF62">
    <property type="entry name" value="SODIUM CHANNEL PROTEIN 60E"/>
    <property type="match status" value="1"/>
</dbReference>
<keyword evidence="5" id="KW-0851">Voltage-gated channel</keyword>
<keyword evidence="3 12" id="KW-0812">Transmembrane</keyword>
<feature type="transmembrane region" description="Helical" evidence="12">
    <location>
        <begin position="1693"/>
        <end position="1716"/>
    </location>
</feature>
<keyword evidence="10" id="KW-0407">Ion channel</keyword>
<dbReference type="InterPro" id="IPR043203">
    <property type="entry name" value="VGCC_Ca_Na"/>
</dbReference>
<name>A0A8J8TAT5_HALGN</name>
<keyword evidence="4" id="KW-0677">Repeat</keyword>